<proteinExistence type="inferred from homology"/>
<evidence type="ECO:0000256" key="1">
    <source>
        <dbReference type="ARBA" id="ARBA00010688"/>
    </source>
</evidence>
<protein>
    <submittedName>
        <fullName evidence="8">1-phosphofructokinase family hexose kinase</fullName>
    </submittedName>
</protein>
<evidence type="ECO:0000256" key="4">
    <source>
        <dbReference type="ARBA" id="ARBA00022777"/>
    </source>
</evidence>
<name>A0ABT6DMS5_9BACT</name>
<accession>A0ABT6DMS5</accession>
<dbReference type="Pfam" id="PF00294">
    <property type="entry name" value="PfkB"/>
    <property type="match status" value="1"/>
</dbReference>
<dbReference type="InterPro" id="IPR002173">
    <property type="entry name" value="Carboh/pur_kinase_PfkB_CS"/>
</dbReference>
<keyword evidence="5" id="KW-0067">ATP-binding</keyword>
<dbReference type="PIRSF" id="PIRSF000535">
    <property type="entry name" value="1PFK/6PFK/LacC"/>
    <property type="match status" value="1"/>
</dbReference>
<evidence type="ECO:0000313" key="8">
    <source>
        <dbReference type="EMBL" id="MDG0818168.1"/>
    </source>
</evidence>
<dbReference type="SUPFAM" id="SSF53613">
    <property type="entry name" value="Ribokinase-like"/>
    <property type="match status" value="1"/>
</dbReference>
<keyword evidence="2 6" id="KW-0808">Transferase</keyword>
<dbReference type="InterPro" id="IPR011611">
    <property type="entry name" value="PfkB_dom"/>
</dbReference>
<evidence type="ECO:0000313" key="9">
    <source>
        <dbReference type="Proteomes" id="UP001152321"/>
    </source>
</evidence>
<evidence type="ECO:0000256" key="5">
    <source>
        <dbReference type="ARBA" id="ARBA00022840"/>
    </source>
</evidence>
<dbReference type="Proteomes" id="UP001152321">
    <property type="component" value="Unassembled WGS sequence"/>
</dbReference>
<keyword evidence="3" id="KW-0547">Nucleotide-binding</keyword>
<dbReference type="Gene3D" id="3.40.1190.20">
    <property type="match status" value="1"/>
</dbReference>
<evidence type="ECO:0000256" key="6">
    <source>
        <dbReference type="PIRNR" id="PIRNR000535"/>
    </source>
</evidence>
<keyword evidence="9" id="KW-1185">Reference proteome</keyword>
<sequence length="311" mass="33922">MKKTVCTITPNPALDLSGTVRNIKPNEKCYVFDEQRAPGGNSINSARILNRLNIPVIASGFLGGSTGDEIHSLLDREKLRNHFIHISDSTRINVTVSNQHDHKQTRLSFPGPTIRRDEKQQLFELVSKNVNISLLVMGGSLPKGFTPKDLLHIMRLAQSRGIEVIIDSPGEILAQVVSGKPLLIKPNLEEFQTLTKSRVTTISSVIKKAKEKLPMVSLVCVSSVEGGAVLITPESSFFGKIPRIKIRSTVGAGDSMVGAMVAQLYQGNTSAEELLKWGLAAAAATLSHPGTSLGRASEMQHFYELIHVERQ</sequence>
<organism evidence="8 9">
    <name type="scientific">Bdellovibrio svalbardensis</name>
    <dbReference type="NCBI Taxonomy" id="2972972"/>
    <lineage>
        <taxon>Bacteria</taxon>
        <taxon>Pseudomonadati</taxon>
        <taxon>Bdellovibrionota</taxon>
        <taxon>Bdellovibrionia</taxon>
        <taxon>Bdellovibrionales</taxon>
        <taxon>Pseudobdellovibrionaceae</taxon>
        <taxon>Bdellovibrio</taxon>
    </lineage>
</organism>
<dbReference type="InterPro" id="IPR029056">
    <property type="entry name" value="Ribokinase-like"/>
</dbReference>
<evidence type="ECO:0000256" key="2">
    <source>
        <dbReference type="ARBA" id="ARBA00022679"/>
    </source>
</evidence>
<comment type="caution">
    <text evidence="8">The sequence shown here is derived from an EMBL/GenBank/DDBJ whole genome shotgun (WGS) entry which is preliminary data.</text>
</comment>
<evidence type="ECO:0000256" key="3">
    <source>
        <dbReference type="ARBA" id="ARBA00022741"/>
    </source>
</evidence>
<comment type="similarity">
    <text evidence="1">Belongs to the carbohydrate kinase PfkB family.</text>
</comment>
<dbReference type="CDD" id="cd01164">
    <property type="entry name" value="FruK_PfkB_like"/>
    <property type="match status" value="1"/>
</dbReference>
<feature type="domain" description="Carbohydrate kinase PfkB" evidence="7">
    <location>
        <begin position="15"/>
        <end position="293"/>
    </location>
</feature>
<dbReference type="InterPro" id="IPR017583">
    <property type="entry name" value="Tagatose/fructose_Pkinase"/>
</dbReference>
<dbReference type="PANTHER" id="PTHR46566">
    <property type="entry name" value="1-PHOSPHOFRUCTOKINASE-RELATED"/>
    <property type="match status" value="1"/>
</dbReference>
<evidence type="ECO:0000259" key="7">
    <source>
        <dbReference type="Pfam" id="PF00294"/>
    </source>
</evidence>
<gene>
    <name evidence="8" type="ORF">NWE73_17430</name>
</gene>
<dbReference type="RefSeq" id="WP_277579644.1">
    <property type="nucleotide sequence ID" value="NZ_JANRMI010000006.1"/>
</dbReference>
<dbReference type="PROSITE" id="PS00584">
    <property type="entry name" value="PFKB_KINASES_2"/>
    <property type="match status" value="1"/>
</dbReference>
<dbReference type="NCBIfam" id="TIGR03168">
    <property type="entry name" value="1-PFK"/>
    <property type="match status" value="1"/>
</dbReference>
<keyword evidence="4" id="KW-0418">Kinase</keyword>
<dbReference type="EMBL" id="JANRMI010000006">
    <property type="protein sequence ID" value="MDG0818168.1"/>
    <property type="molecule type" value="Genomic_DNA"/>
</dbReference>
<reference evidence="8" key="1">
    <citation type="submission" date="2022-08" db="EMBL/GenBank/DDBJ databases">
        <title>Novel Bdellovibrio Species Isolated from Svalbard: Designation Bdellovibrio svalbardensis.</title>
        <authorList>
            <person name="Mitchell R.J."/>
            <person name="Choi S.Y."/>
        </authorList>
    </citation>
    <scope>NUCLEOTIDE SEQUENCE</scope>
    <source>
        <strain evidence="8">PAP01</strain>
    </source>
</reference>
<dbReference type="PANTHER" id="PTHR46566:SF2">
    <property type="entry name" value="ATP-DEPENDENT 6-PHOSPHOFRUCTOKINASE ISOZYME 2"/>
    <property type="match status" value="1"/>
</dbReference>